<sequence length="236" mass="26903">MTLPKVSVVTVCYNSDKLLQKTITNVLRQNYENLEYIIIDGASTDSTAQVIDSFRSRLTTVVSEPDSGIYDAMNKGVRLATGEWVIFMNAGDGFAADDVLQRVFAEERAADVVYGDVVKRGVIRKAEAPHNSHRMFFCHQSALTRTACLREYPFDIRHRMSADFKLFKQLILAGKRFLQLNFPIADFDVTGVSNSLRSAGLKDNIRVISEVDNLKERMRLLPRLYFVYFMCRLRGR</sequence>
<organism evidence="2 3">
    <name type="scientific">Alloprevotella rava</name>
    <dbReference type="NCBI Taxonomy" id="671218"/>
    <lineage>
        <taxon>Bacteria</taxon>
        <taxon>Pseudomonadati</taxon>
        <taxon>Bacteroidota</taxon>
        <taxon>Bacteroidia</taxon>
        <taxon>Bacteroidales</taxon>
        <taxon>Prevotellaceae</taxon>
        <taxon>Alloprevotella</taxon>
    </lineage>
</organism>
<keyword evidence="2" id="KW-0808">Transferase</keyword>
<accession>A0A7W5UGN3</accession>
<protein>
    <submittedName>
        <fullName evidence="2">Glycosyltransferase involved in cell wall biosynthesis</fullName>
    </submittedName>
</protein>
<comment type="caution">
    <text evidence="2">The sequence shown here is derived from an EMBL/GenBank/DDBJ whole genome shotgun (WGS) entry which is preliminary data.</text>
</comment>
<dbReference type="EMBL" id="JACICA010000002">
    <property type="protein sequence ID" value="MBB3702181.1"/>
    <property type="molecule type" value="Genomic_DNA"/>
</dbReference>
<dbReference type="Gene3D" id="3.90.550.10">
    <property type="entry name" value="Spore Coat Polysaccharide Biosynthesis Protein SpsA, Chain A"/>
    <property type="match status" value="1"/>
</dbReference>
<dbReference type="InterPro" id="IPR001173">
    <property type="entry name" value="Glyco_trans_2-like"/>
</dbReference>
<evidence type="ECO:0000313" key="3">
    <source>
        <dbReference type="Proteomes" id="UP000541425"/>
    </source>
</evidence>
<dbReference type="GO" id="GO:0016758">
    <property type="term" value="F:hexosyltransferase activity"/>
    <property type="evidence" value="ECO:0007669"/>
    <property type="project" value="UniProtKB-ARBA"/>
</dbReference>
<evidence type="ECO:0000313" key="2">
    <source>
        <dbReference type="EMBL" id="MBB3702181.1"/>
    </source>
</evidence>
<name>A0A7W5UGN3_9BACT</name>
<dbReference type="CDD" id="cd06433">
    <property type="entry name" value="GT_2_WfgS_like"/>
    <property type="match status" value="1"/>
</dbReference>
<reference evidence="2 3" key="1">
    <citation type="submission" date="2020-08" db="EMBL/GenBank/DDBJ databases">
        <title>Genomic Encyclopedia of Type Strains, Phase IV (KMG-IV): sequencing the most valuable type-strain genomes for metagenomic binning, comparative biology and taxonomic classification.</title>
        <authorList>
            <person name="Goeker M."/>
        </authorList>
    </citation>
    <scope>NUCLEOTIDE SEQUENCE [LARGE SCALE GENOMIC DNA]</scope>
    <source>
        <strain evidence="2 3">DSM 22548</strain>
    </source>
</reference>
<dbReference type="InterPro" id="IPR029044">
    <property type="entry name" value="Nucleotide-diphossugar_trans"/>
</dbReference>
<proteinExistence type="predicted"/>
<gene>
    <name evidence="2" type="ORF">FHS60_000634</name>
</gene>
<dbReference type="PANTHER" id="PTHR22916:SF3">
    <property type="entry name" value="UDP-GLCNAC:BETAGAL BETA-1,3-N-ACETYLGLUCOSAMINYLTRANSFERASE-LIKE PROTEIN 1"/>
    <property type="match status" value="1"/>
</dbReference>
<dbReference type="Proteomes" id="UP000541425">
    <property type="component" value="Unassembled WGS sequence"/>
</dbReference>
<dbReference type="PANTHER" id="PTHR22916">
    <property type="entry name" value="GLYCOSYLTRANSFERASE"/>
    <property type="match status" value="1"/>
</dbReference>
<feature type="domain" description="Glycosyltransferase 2-like" evidence="1">
    <location>
        <begin position="7"/>
        <end position="152"/>
    </location>
</feature>
<dbReference type="Pfam" id="PF00535">
    <property type="entry name" value="Glycos_transf_2"/>
    <property type="match status" value="1"/>
</dbReference>
<dbReference type="AlphaFoldDB" id="A0A7W5UGN3"/>
<dbReference type="SUPFAM" id="SSF53448">
    <property type="entry name" value="Nucleotide-diphospho-sugar transferases"/>
    <property type="match status" value="1"/>
</dbReference>
<evidence type="ECO:0000259" key="1">
    <source>
        <dbReference type="Pfam" id="PF00535"/>
    </source>
</evidence>
<dbReference type="RefSeq" id="WP_183694769.1">
    <property type="nucleotide sequence ID" value="NZ_JACICA010000002.1"/>
</dbReference>